<protein>
    <submittedName>
        <fullName evidence="7">HlyD family efflux transporter periplasmic adaptor subunit</fullName>
    </submittedName>
</protein>
<accession>A0A6P1YQ53</accession>
<feature type="region of interest" description="Disordered" evidence="4">
    <location>
        <begin position="125"/>
        <end position="197"/>
    </location>
</feature>
<evidence type="ECO:0000313" key="8">
    <source>
        <dbReference type="Proteomes" id="UP000464751"/>
    </source>
</evidence>
<feature type="transmembrane region" description="Helical" evidence="5">
    <location>
        <begin position="725"/>
        <end position="749"/>
    </location>
</feature>
<feature type="coiled-coil region" evidence="3">
    <location>
        <begin position="896"/>
        <end position="938"/>
    </location>
</feature>
<keyword evidence="5" id="KW-0812">Transmembrane</keyword>
<keyword evidence="5" id="KW-0472">Membrane</keyword>
<dbReference type="AlphaFoldDB" id="A0A6P1YQ53"/>
<evidence type="ECO:0000256" key="5">
    <source>
        <dbReference type="SAM" id="Phobius"/>
    </source>
</evidence>
<feature type="transmembrane region" description="Helical" evidence="5">
    <location>
        <begin position="625"/>
        <end position="647"/>
    </location>
</feature>
<feature type="transmembrane region" description="Helical" evidence="5">
    <location>
        <begin position="560"/>
        <end position="579"/>
    </location>
</feature>
<dbReference type="Gene3D" id="2.40.50.100">
    <property type="match status" value="1"/>
</dbReference>
<dbReference type="Pfam" id="PF25954">
    <property type="entry name" value="Beta-barrel_RND_2"/>
    <property type="match status" value="1"/>
</dbReference>
<keyword evidence="8" id="KW-1185">Reference proteome</keyword>
<evidence type="ECO:0000256" key="1">
    <source>
        <dbReference type="ARBA" id="ARBA00004196"/>
    </source>
</evidence>
<dbReference type="EMBL" id="CP048630">
    <property type="protein sequence ID" value="QIB35175.1"/>
    <property type="molecule type" value="Genomic_DNA"/>
</dbReference>
<dbReference type="Gene3D" id="2.40.30.170">
    <property type="match status" value="1"/>
</dbReference>
<keyword evidence="2 3" id="KW-0175">Coiled coil</keyword>
<proteinExistence type="predicted"/>
<evidence type="ECO:0000256" key="3">
    <source>
        <dbReference type="SAM" id="Coils"/>
    </source>
</evidence>
<reference evidence="7 8" key="1">
    <citation type="submission" date="2020-02" db="EMBL/GenBank/DDBJ databases">
        <authorList>
            <person name="Li G."/>
        </authorList>
    </citation>
    <scope>NUCLEOTIDE SEQUENCE [LARGE SCALE GENOMIC DNA]</scope>
    <source>
        <strain evidence="7 8">DSM 102029</strain>
    </source>
</reference>
<dbReference type="PANTHER" id="PTHR32347:SF23">
    <property type="entry name" value="BLL5650 PROTEIN"/>
    <property type="match status" value="1"/>
</dbReference>
<keyword evidence="5" id="KW-1133">Transmembrane helix</keyword>
<dbReference type="KEGG" id="apra:G3A50_16755"/>
<dbReference type="RefSeq" id="WP_163076320.1">
    <property type="nucleotide sequence ID" value="NZ_CP048630.1"/>
</dbReference>
<name>A0A6P1YQ53_9HYPH</name>
<feature type="compositionally biased region" description="Low complexity" evidence="4">
    <location>
        <begin position="313"/>
        <end position="325"/>
    </location>
</feature>
<evidence type="ECO:0000256" key="2">
    <source>
        <dbReference type="ARBA" id="ARBA00023054"/>
    </source>
</evidence>
<dbReference type="InterPro" id="IPR050465">
    <property type="entry name" value="UPF0194_transport"/>
</dbReference>
<feature type="compositionally biased region" description="Basic residues" evidence="4">
    <location>
        <begin position="165"/>
        <end position="174"/>
    </location>
</feature>
<dbReference type="PANTHER" id="PTHR32347">
    <property type="entry name" value="EFFLUX SYSTEM COMPONENT YKNX-RELATED"/>
    <property type="match status" value="1"/>
</dbReference>
<sequence length="1154" mass="122186">MVDASRPNMPRAAERRLRPDLVVKRDDAAGVIRVTDPSTGTETLFEGADVYLFDLFDDTRRADAYRRFRERFGRDIDPFARRKILERLRAADLLTGSDARAAARTAAASEVRAASPAAFSAARRNLRTPADTPPNARDASPAPATGIRNANLAAPRDEPQLARASARHTPRSRKSATSAPEAEDKAASPAPLTNPAASISADDHAAMFEGLNDFDETIRRPQAPPDITAHRVPPTARRESAETASTANPPAAPAPSPEISPSDTVAEAGPKAGSPDKSTSPAADEQAPAPDTSRAARGRSTRERVTPKHLGTAARRAASEAGAPARRIKPSTLPTSERLALPAPVSGAPTEPASKGPSAKDASGKTASTDSGAGSGEAIAASDFDAELFFGDMDEELFGAGGRAAGSGPRARGKGRAGGGGLGGGGLGGGLGGGDLGGGLGGGGFAGRFGGGGLGGGGLGGGLGGGGLGGGLGGGGMGGGGREALFAALAGRGRAGEEAPRAPSDRVSLFNPRLLFGLLAVLFWPMRYLHWLLWPLLVFAGAVMFQKWNLFSADLRAISWTWSTIASTLVSLLIVNFSARLTQGTVIQHSGGKVKQFGIVVELGILPRFFVDKSAIPTLSRSGQLWAYGAPLATRLWMFGGGTLLWSMLHGSGSTLSNYALVVAQAALIEFIIIAFPLMPADGMNWMTTWFGEPNLKKKALASLRNWLTGRPRPAMVKPEEETALILFGIGAVLCAFLFVGTLLTYMAIVLEVEVGGAGMGIFLLLCVSCALWFVSMFTRGHRTPWVLPPATEASKPSVAPDKGAATAKPRANIAAWGRVFWAIVCLFLLAVAFLPYEYEASGSFNILPTGRNQANARTDGEIVRVTVREGDWVKEGEILGKLSSWDQEHDVAVTRARLAEAKARLQQLVEGAKAEQIEVAEKEVDSQRASVAFSEAEMKRQSELEKTGTASPAAFERAKSRYDSDVAKLNVAIADLALVRSSATQSEIDARKADVDRLSAELAYNEDLLERTDIRAPADGHVVTPNLHLLIGKWLRSGQPLLETENTRTVDAEIDLPEADISLIQPGDEVRIKAWGYSDRPITGKVVSIAPAAEKRSYGMVVRVKATIPNDDGALKSGMTGYAKIDGEQMMTWQAFLRFLMRFFQVEVWSWIP</sequence>
<feature type="region of interest" description="Disordered" evidence="4">
    <location>
        <begin position="216"/>
        <end position="376"/>
    </location>
</feature>
<feature type="transmembrane region" description="Helical" evidence="5">
    <location>
        <begin position="659"/>
        <end position="679"/>
    </location>
</feature>
<comment type="subcellular location">
    <subcellularLocation>
        <location evidence="1">Cell envelope</location>
    </subcellularLocation>
</comment>
<feature type="transmembrane region" description="Helical" evidence="5">
    <location>
        <begin position="531"/>
        <end position="548"/>
    </location>
</feature>
<evidence type="ECO:0000313" key="7">
    <source>
        <dbReference type="EMBL" id="QIB35175.1"/>
    </source>
</evidence>
<dbReference type="GO" id="GO:0030313">
    <property type="term" value="C:cell envelope"/>
    <property type="evidence" value="ECO:0007669"/>
    <property type="project" value="UniProtKB-SubCell"/>
</dbReference>
<dbReference type="SUPFAM" id="SSF111369">
    <property type="entry name" value="HlyD-like secretion proteins"/>
    <property type="match status" value="1"/>
</dbReference>
<evidence type="ECO:0000256" key="4">
    <source>
        <dbReference type="SAM" id="MobiDB-lite"/>
    </source>
</evidence>
<feature type="transmembrane region" description="Helical" evidence="5">
    <location>
        <begin position="755"/>
        <end position="775"/>
    </location>
</feature>
<feature type="domain" description="CusB-like beta-barrel" evidence="6">
    <location>
        <begin position="1054"/>
        <end position="1129"/>
    </location>
</feature>
<dbReference type="InterPro" id="IPR058792">
    <property type="entry name" value="Beta-barrel_RND_2"/>
</dbReference>
<organism evidence="7 8">
    <name type="scientific">Ancylobacter pratisalsi</name>
    <dbReference type="NCBI Taxonomy" id="1745854"/>
    <lineage>
        <taxon>Bacteria</taxon>
        <taxon>Pseudomonadati</taxon>
        <taxon>Pseudomonadota</taxon>
        <taxon>Alphaproteobacteria</taxon>
        <taxon>Hyphomicrobiales</taxon>
        <taxon>Xanthobacteraceae</taxon>
        <taxon>Ancylobacter</taxon>
    </lineage>
</organism>
<evidence type="ECO:0000259" key="6">
    <source>
        <dbReference type="Pfam" id="PF25954"/>
    </source>
</evidence>
<feature type="transmembrane region" description="Helical" evidence="5">
    <location>
        <begin position="820"/>
        <end position="837"/>
    </location>
</feature>
<dbReference type="Proteomes" id="UP000464751">
    <property type="component" value="Chromosome"/>
</dbReference>
<gene>
    <name evidence="7" type="ORF">G3A50_16755</name>
</gene>